<proteinExistence type="predicted"/>
<dbReference type="SUPFAM" id="SSF64356">
    <property type="entry name" value="SNARE-like"/>
    <property type="match status" value="1"/>
</dbReference>
<comment type="subcellular location">
    <subcellularLocation>
        <location evidence="1">Endomembrane system</location>
    </subcellularLocation>
</comment>
<dbReference type="InterPro" id="IPR011012">
    <property type="entry name" value="Longin-like_dom_sf"/>
</dbReference>
<dbReference type="CDD" id="cd14686">
    <property type="entry name" value="bZIP"/>
    <property type="match status" value="1"/>
</dbReference>
<evidence type="ECO:0000256" key="4">
    <source>
        <dbReference type="ARBA" id="ARBA00023136"/>
    </source>
</evidence>
<dbReference type="PROSITE" id="PS51072">
    <property type="entry name" value="MHD"/>
    <property type="match status" value="1"/>
</dbReference>
<dbReference type="Gene3D" id="3.30.450.60">
    <property type="match status" value="1"/>
</dbReference>
<keyword evidence="3" id="KW-0653">Protein transport</keyword>
<dbReference type="Gene3D" id="2.60.40.1170">
    <property type="entry name" value="Mu homology domain, subdomain B"/>
    <property type="match status" value="2"/>
</dbReference>
<dbReference type="FunFam" id="3.30.450.60:FF:000002">
    <property type="entry name" value="AP-2 complex subunit mu, putative"/>
    <property type="match status" value="1"/>
</dbReference>
<sequence length="428" mass="47482">MIESLFILTPGGDVLLEKHWRVALSRTVVDVLLEEVRKHKVIEDVPPVIATGKHYLFSVFHRGLFYLAVTSGEVPPAHVIDFIHQLLRVLGTYLGQFTESHLAENFVTVYQLLEEMLDFGYPMLTEPNILTTLIRPPTVASRVVSFVTGKGSVGDTIGAGATSMIPWRKSDVTYTQNEITFDVIEEIDCIVGRNGQVVATDAFGKVRCNCKLSGTPDALLLFRETNFAADPAFHRCVRYSRWQKDKVLSFIPPDGQFQLMRYRVNTRSIEQPVYCRPQVSYADGHGRLTVAVGAKPIRVFAASTKVKPGAAGGAGGAAAALYGGDDGGSEDGTRKRRRFGSDEARKEGARERNRLNAHRSRMRKKLKAQNIESRLERLRMAVAFIPLALRQRVGVLLWPTVRAELGLPEVVDPRFAVPTVGPAYWPAP</sequence>
<organism evidence="7">
    <name type="scientific">Bicosoecida sp. CB-2014</name>
    <dbReference type="NCBI Taxonomy" id="1486930"/>
    <lineage>
        <taxon>Eukaryota</taxon>
        <taxon>Sar</taxon>
        <taxon>Stramenopiles</taxon>
        <taxon>Bigyra</taxon>
        <taxon>Opalozoa</taxon>
        <taxon>Bicosoecida</taxon>
    </lineage>
</organism>
<dbReference type="InterPro" id="IPR036168">
    <property type="entry name" value="AP2_Mu_C_sf"/>
</dbReference>
<dbReference type="SUPFAM" id="SSF49447">
    <property type="entry name" value="Second domain of Mu2 adaptin subunit (ap50) of ap2 adaptor"/>
    <property type="match status" value="1"/>
</dbReference>
<name>A0A7S1CHD6_9STRA</name>
<dbReference type="GO" id="GO:0016192">
    <property type="term" value="P:vesicle-mediated transport"/>
    <property type="evidence" value="ECO:0007669"/>
    <property type="project" value="InterPro"/>
</dbReference>
<dbReference type="AlphaFoldDB" id="A0A7S1CHD6"/>
<dbReference type="GO" id="GO:0012505">
    <property type="term" value="C:endomembrane system"/>
    <property type="evidence" value="ECO:0007669"/>
    <property type="project" value="UniProtKB-SubCell"/>
</dbReference>
<dbReference type="InterPro" id="IPR022775">
    <property type="entry name" value="AP_mu_sigma_su"/>
</dbReference>
<dbReference type="PANTHER" id="PTHR10529">
    <property type="entry name" value="AP COMPLEX SUBUNIT MU"/>
    <property type="match status" value="1"/>
</dbReference>
<feature type="domain" description="MHD" evidence="6">
    <location>
        <begin position="176"/>
        <end position="428"/>
    </location>
</feature>
<dbReference type="InterPro" id="IPR001392">
    <property type="entry name" value="Clathrin_mu"/>
</dbReference>
<dbReference type="InterPro" id="IPR050431">
    <property type="entry name" value="Adaptor_comp_med_subunit"/>
</dbReference>
<evidence type="ECO:0000256" key="3">
    <source>
        <dbReference type="ARBA" id="ARBA00022927"/>
    </source>
</evidence>
<evidence type="ECO:0000313" key="7">
    <source>
        <dbReference type="EMBL" id="CAD8917930.1"/>
    </source>
</evidence>
<dbReference type="CDD" id="cd14837">
    <property type="entry name" value="AP3_Mu_N"/>
    <property type="match status" value="1"/>
</dbReference>
<keyword evidence="2" id="KW-0813">Transport</keyword>
<dbReference type="GO" id="GO:0030131">
    <property type="term" value="C:clathrin adaptor complex"/>
    <property type="evidence" value="ECO:0007669"/>
    <property type="project" value="InterPro"/>
</dbReference>
<dbReference type="GO" id="GO:0006886">
    <property type="term" value="P:intracellular protein transport"/>
    <property type="evidence" value="ECO:0007669"/>
    <property type="project" value="InterPro"/>
</dbReference>
<dbReference type="EMBL" id="HBFS01016632">
    <property type="protein sequence ID" value="CAD8917930.1"/>
    <property type="molecule type" value="Transcribed_RNA"/>
</dbReference>
<evidence type="ECO:0000259" key="6">
    <source>
        <dbReference type="PROSITE" id="PS51072"/>
    </source>
</evidence>
<feature type="region of interest" description="Disordered" evidence="5">
    <location>
        <begin position="322"/>
        <end position="359"/>
    </location>
</feature>
<keyword evidence="4" id="KW-0472">Membrane</keyword>
<dbReference type="InterPro" id="IPR018240">
    <property type="entry name" value="Clathrin_mu_CS"/>
</dbReference>
<evidence type="ECO:0000256" key="2">
    <source>
        <dbReference type="ARBA" id="ARBA00022448"/>
    </source>
</evidence>
<gene>
    <name evidence="7" type="ORF">BSP0115_LOCUS11191</name>
</gene>
<dbReference type="InterPro" id="IPR028565">
    <property type="entry name" value="MHD"/>
</dbReference>
<feature type="compositionally biased region" description="Basic and acidic residues" evidence="5">
    <location>
        <begin position="339"/>
        <end position="354"/>
    </location>
</feature>
<reference evidence="7" key="1">
    <citation type="submission" date="2021-01" db="EMBL/GenBank/DDBJ databases">
        <authorList>
            <person name="Corre E."/>
            <person name="Pelletier E."/>
            <person name="Niang G."/>
            <person name="Scheremetjew M."/>
            <person name="Finn R."/>
            <person name="Kale V."/>
            <person name="Holt S."/>
            <person name="Cochrane G."/>
            <person name="Meng A."/>
            <person name="Brown T."/>
            <person name="Cohen L."/>
        </authorList>
    </citation>
    <scope>NUCLEOTIDE SEQUENCE</scope>
    <source>
        <strain evidence="7">Ms1</strain>
    </source>
</reference>
<protein>
    <recommendedName>
        <fullName evidence="6">MHD domain-containing protein</fullName>
    </recommendedName>
</protein>
<dbReference type="PROSITE" id="PS00991">
    <property type="entry name" value="CLAT_ADAPTOR_M_2"/>
    <property type="match status" value="1"/>
</dbReference>
<evidence type="ECO:0000256" key="5">
    <source>
        <dbReference type="SAM" id="MobiDB-lite"/>
    </source>
</evidence>
<dbReference type="PRINTS" id="PR00314">
    <property type="entry name" value="CLATHRINADPT"/>
</dbReference>
<dbReference type="Pfam" id="PF01217">
    <property type="entry name" value="Clat_adaptor_s"/>
    <property type="match status" value="1"/>
</dbReference>
<accession>A0A7S1CHD6</accession>
<evidence type="ECO:0000256" key="1">
    <source>
        <dbReference type="ARBA" id="ARBA00004308"/>
    </source>
</evidence>
<dbReference type="Pfam" id="PF00928">
    <property type="entry name" value="Adap_comp_sub"/>
    <property type="match status" value="1"/>
</dbReference>